<comment type="subcellular location">
    <subcellularLocation>
        <location evidence="1">Cell membrane</location>
        <topology evidence="1">Lipid-anchor</topology>
        <topology evidence="1">GPI-anchor</topology>
    </subcellularLocation>
</comment>
<reference evidence="6 7" key="1">
    <citation type="submission" date="2022-03" db="EMBL/GenBank/DDBJ databases">
        <authorList>
            <person name="Macdonald S."/>
            <person name="Ahmed S."/>
            <person name="Newling K."/>
        </authorList>
    </citation>
    <scope>NUCLEOTIDE SEQUENCE [LARGE SCALE GENOMIC DNA]</scope>
</reference>
<proteinExistence type="predicted"/>
<dbReference type="PANTHER" id="PTHR31044">
    <property type="entry name" value="BETA-1,3 GLUCANASE"/>
    <property type="match status" value="1"/>
</dbReference>
<protein>
    <recommendedName>
        <fullName evidence="5">X8 domain-containing protein</fullName>
    </recommendedName>
</protein>
<evidence type="ECO:0000256" key="3">
    <source>
        <dbReference type="ARBA" id="ARBA00022729"/>
    </source>
</evidence>
<keyword evidence="2" id="KW-0325">Glycoprotein</keyword>
<dbReference type="Pfam" id="PF07983">
    <property type="entry name" value="X8"/>
    <property type="match status" value="1"/>
</dbReference>
<evidence type="ECO:0000256" key="2">
    <source>
        <dbReference type="ARBA" id="ARBA00022622"/>
    </source>
</evidence>
<dbReference type="GO" id="GO:0098552">
    <property type="term" value="C:side of membrane"/>
    <property type="evidence" value="ECO:0007669"/>
    <property type="project" value="UniProtKB-KW"/>
</dbReference>
<dbReference type="InterPro" id="IPR012946">
    <property type="entry name" value="X8"/>
</dbReference>
<dbReference type="GO" id="GO:0005886">
    <property type="term" value="C:plasma membrane"/>
    <property type="evidence" value="ECO:0007669"/>
    <property type="project" value="UniProtKB-SubCell"/>
</dbReference>
<feature type="domain" description="X8" evidence="5">
    <location>
        <begin position="20"/>
        <end position="98"/>
    </location>
</feature>
<dbReference type="Proteomes" id="UP001642260">
    <property type="component" value="Unassembled WGS sequence"/>
</dbReference>
<evidence type="ECO:0000313" key="7">
    <source>
        <dbReference type="Proteomes" id="UP001642260"/>
    </source>
</evidence>
<dbReference type="InterPro" id="IPR044788">
    <property type="entry name" value="X8_dom_prot"/>
</dbReference>
<keyword evidence="2" id="KW-0472">Membrane</keyword>
<name>A0ABC8KCR6_ERUVS</name>
<dbReference type="AlphaFoldDB" id="A0ABC8KCR6"/>
<keyword evidence="7" id="KW-1185">Reference proteome</keyword>
<evidence type="ECO:0000256" key="1">
    <source>
        <dbReference type="ARBA" id="ARBA00004609"/>
    </source>
</evidence>
<accession>A0ABC8KCR6</accession>
<evidence type="ECO:0000256" key="4">
    <source>
        <dbReference type="ARBA" id="ARBA00023288"/>
    </source>
</evidence>
<comment type="caution">
    <text evidence="6">The sequence shown here is derived from an EMBL/GenBank/DDBJ whole genome shotgun (WGS) entry which is preliminary data.</text>
</comment>
<gene>
    <name evidence="6" type="ORF">ERUC_LOCUS21116</name>
</gene>
<organism evidence="6 7">
    <name type="scientific">Eruca vesicaria subsp. sativa</name>
    <name type="common">Garden rocket</name>
    <name type="synonym">Eruca sativa</name>
    <dbReference type="NCBI Taxonomy" id="29727"/>
    <lineage>
        <taxon>Eukaryota</taxon>
        <taxon>Viridiplantae</taxon>
        <taxon>Streptophyta</taxon>
        <taxon>Embryophyta</taxon>
        <taxon>Tracheophyta</taxon>
        <taxon>Spermatophyta</taxon>
        <taxon>Magnoliopsida</taxon>
        <taxon>eudicotyledons</taxon>
        <taxon>Gunneridae</taxon>
        <taxon>Pentapetalae</taxon>
        <taxon>rosids</taxon>
        <taxon>malvids</taxon>
        <taxon>Brassicales</taxon>
        <taxon>Brassicaceae</taxon>
        <taxon>Brassiceae</taxon>
        <taxon>Eruca</taxon>
    </lineage>
</organism>
<evidence type="ECO:0000259" key="5">
    <source>
        <dbReference type="SMART" id="SM00768"/>
    </source>
</evidence>
<evidence type="ECO:0000313" key="6">
    <source>
        <dbReference type="EMBL" id="CAH8355361.1"/>
    </source>
</evidence>
<dbReference type="SMART" id="SM00768">
    <property type="entry name" value="X8"/>
    <property type="match status" value="1"/>
</dbReference>
<sequence>MITSTLVSRAQNRQTAALLPWCLLKPRVSPEKLKSILDYVRMLPCPQTYQCFANSDLPGRADIVMNLYCQIYGRTDQSCFFGGEGMVVMTNPISRACI</sequence>
<keyword evidence="3" id="KW-0732">Signal</keyword>
<dbReference type="PANTHER" id="PTHR31044:SF52">
    <property type="entry name" value="OS01G0631500 PROTEIN"/>
    <property type="match status" value="1"/>
</dbReference>
<dbReference type="EMBL" id="CAKOAT010207376">
    <property type="protein sequence ID" value="CAH8355361.1"/>
    <property type="molecule type" value="Genomic_DNA"/>
</dbReference>
<keyword evidence="4" id="KW-0449">Lipoprotein</keyword>
<dbReference type="GO" id="GO:0009506">
    <property type="term" value="C:plasmodesma"/>
    <property type="evidence" value="ECO:0007669"/>
    <property type="project" value="UniProtKB-ARBA"/>
</dbReference>
<keyword evidence="2" id="KW-0336">GPI-anchor</keyword>